<keyword evidence="9 11" id="KW-0368">Histidine biosynthesis</keyword>
<keyword evidence="8 11" id="KW-0663">Pyridoxal phosphate</keyword>
<dbReference type="Gene3D" id="3.40.640.10">
    <property type="entry name" value="Type I PLP-dependent aspartate aminotransferase-like (Major domain)"/>
    <property type="match status" value="1"/>
</dbReference>
<dbReference type="Gene3D" id="3.90.1150.10">
    <property type="entry name" value="Aspartate Aminotransferase, domain 1"/>
    <property type="match status" value="1"/>
</dbReference>
<keyword evidence="14" id="KW-1185">Reference proteome</keyword>
<dbReference type="InterPro" id="IPR015421">
    <property type="entry name" value="PyrdxlP-dep_Trfase_major"/>
</dbReference>
<comment type="subunit">
    <text evidence="4 11">Homodimer.</text>
</comment>
<evidence type="ECO:0000256" key="11">
    <source>
        <dbReference type="HAMAP-Rule" id="MF_01023"/>
    </source>
</evidence>
<dbReference type="InterPro" id="IPR015422">
    <property type="entry name" value="PyrdxlP-dep_Trfase_small"/>
</dbReference>
<evidence type="ECO:0000256" key="3">
    <source>
        <dbReference type="ARBA" id="ARBA00007970"/>
    </source>
</evidence>
<dbReference type="GO" id="GO:0030170">
    <property type="term" value="F:pyridoxal phosphate binding"/>
    <property type="evidence" value="ECO:0007669"/>
    <property type="project" value="InterPro"/>
</dbReference>
<dbReference type="Proteomes" id="UP000516072">
    <property type="component" value="Chromosome"/>
</dbReference>
<comment type="cofactor">
    <cofactor evidence="1 11">
        <name>pyridoxal 5'-phosphate</name>
        <dbReference type="ChEBI" id="CHEBI:597326"/>
    </cofactor>
</comment>
<evidence type="ECO:0000256" key="7">
    <source>
        <dbReference type="ARBA" id="ARBA00022679"/>
    </source>
</evidence>
<reference evidence="13 14" key="1">
    <citation type="submission" date="2020-03" db="EMBL/GenBank/DDBJ databases">
        <authorList>
            <person name="Picone N."/>
        </authorList>
    </citation>
    <scope>NUCLEOTIDE SEQUENCE [LARGE SCALE GENOMIC DNA]</scope>
    <source>
        <strain evidence="13">NSCAC1</strain>
    </source>
</reference>
<dbReference type="PANTHER" id="PTHR42885">
    <property type="entry name" value="HISTIDINOL-PHOSPHATE AMINOTRANSFERASE-RELATED"/>
    <property type="match status" value="1"/>
</dbReference>
<name>A0A7G1QBF2_9GAMM</name>
<keyword evidence="7 11" id="KW-0808">Transferase</keyword>
<evidence type="ECO:0000313" key="14">
    <source>
        <dbReference type="Proteomes" id="UP000516072"/>
    </source>
</evidence>
<keyword evidence="6 11" id="KW-0028">Amino-acid biosynthesis</keyword>
<dbReference type="RefSeq" id="WP_197744227.1">
    <property type="nucleotide sequence ID" value="NZ_LR778175.1"/>
</dbReference>
<dbReference type="KEGG" id="ntg:NSCAC_1567"/>
<evidence type="ECO:0000256" key="6">
    <source>
        <dbReference type="ARBA" id="ARBA00022605"/>
    </source>
</evidence>
<comment type="similarity">
    <text evidence="3 11">Belongs to the class-II pyridoxal-phosphate-dependent aminotransferase family. Histidinol-phosphate aminotransferase subfamily.</text>
</comment>
<evidence type="ECO:0000256" key="9">
    <source>
        <dbReference type="ARBA" id="ARBA00023102"/>
    </source>
</evidence>
<dbReference type="NCBIfam" id="TIGR01141">
    <property type="entry name" value="hisC"/>
    <property type="match status" value="1"/>
</dbReference>
<dbReference type="InterPro" id="IPR015424">
    <property type="entry name" value="PyrdxlP-dep_Trfase"/>
</dbReference>
<dbReference type="Pfam" id="PF00155">
    <property type="entry name" value="Aminotran_1_2"/>
    <property type="match status" value="1"/>
</dbReference>
<feature type="domain" description="Aminotransferase class I/classII large" evidence="12">
    <location>
        <begin position="28"/>
        <end position="354"/>
    </location>
</feature>
<dbReference type="HAMAP" id="MF_01023">
    <property type="entry name" value="HisC_aminotrans_2"/>
    <property type="match status" value="1"/>
</dbReference>
<dbReference type="UniPathway" id="UPA00031">
    <property type="reaction ID" value="UER00012"/>
</dbReference>
<dbReference type="CDD" id="cd00609">
    <property type="entry name" value="AAT_like"/>
    <property type="match status" value="1"/>
</dbReference>
<comment type="pathway">
    <text evidence="2 11">Amino-acid biosynthesis; L-histidine biosynthesis; L-histidine from 5-phospho-alpha-D-ribose 1-diphosphate: step 7/9.</text>
</comment>
<organism evidence="13 14">
    <name type="scientific">Candidatus Nitrosacidococcus tergens</name>
    <dbReference type="NCBI Taxonomy" id="553981"/>
    <lineage>
        <taxon>Bacteria</taxon>
        <taxon>Pseudomonadati</taxon>
        <taxon>Pseudomonadota</taxon>
        <taxon>Gammaproteobacteria</taxon>
        <taxon>Chromatiales</taxon>
        <taxon>Chromatiaceae</taxon>
        <taxon>Candidatus Nitrosacidococcus</taxon>
    </lineage>
</organism>
<sequence>MTNDFITQWVRPEIKALSAYHTVDPGELIKLDAMENPYTWPPSLITAWLEKLKTANINRYPDPQSHHLKSKIRSYLDIPDDIDLILGNGSDELIQMILFAIAGNHTIVAPDPTFVMYRQISLMLGLEYQGIPLHQDFSLDLPSMLQAIQAKNPAVIFLAYPNNPTGNLFDPKEIENIIEATSGLVIVDEAYTAFAKKTLIPLLNRYKDQLLVMRTLSKIGLAGLRLGILVGNPDWIETLEKIRLPYNINQLTQISAEFALTQTEILDKQTNLICLHRAQLFNELLKIPEIRVYPSDANFILFRTPLNQAEHIFLSIKKQGILIKNLSNYGGVLQDCLRVTIGTEKENTAFLKALKIALTSIS</sequence>
<gene>
    <name evidence="11 13" type="primary">hisC</name>
    <name evidence="13" type="ORF">NSCAC_1567</name>
</gene>
<evidence type="ECO:0000256" key="2">
    <source>
        <dbReference type="ARBA" id="ARBA00005011"/>
    </source>
</evidence>
<evidence type="ECO:0000313" key="13">
    <source>
        <dbReference type="EMBL" id="CAB1277231.1"/>
    </source>
</evidence>
<dbReference type="GO" id="GO:0004400">
    <property type="term" value="F:histidinol-phosphate transaminase activity"/>
    <property type="evidence" value="ECO:0007669"/>
    <property type="project" value="UniProtKB-UniRule"/>
</dbReference>
<dbReference type="AlphaFoldDB" id="A0A7G1QBF2"/>
<evidence type="ECO:0000256" key="5">
    <source>
        <dbReference type="ARBA" id="ARBA00022576"/>
    </source>
</evidence>
<evidence type="ECO:0000256" key="1">
    <source>
        <dbReference type="ARBA" id="ARBA00001933"/>
    </source>
</evidence>
<dbReference type="GO" id="GO:0000105">
    <property type="term" value="P:L-histidine biosynthetic process"/>
    <property type="evidence" value="ECO:0007669"/>
    <property type="project" value="UniProtKB-UniRule"/>
</dbReference>
<evidence type="ECO:0000256" key="10">
    <source>
        <dbReference type="ARBA" id="ARBA00047481"/>
    </source>
</evidence>
<keyword evidence="5 11" id="KW-0032">Aminotransferase</keyword>
<protein>
    <recommendedName>
        <fullName evidence="11">Histidinol-phosphate aminotransferase</fullName>
        <ecNumber evidence="11">2.6.1.9</ecNumber>
    </recommendedName>
    <alternativeName>
        <fullName evidence="11">Imidazole acetol-phosphate transaminase</fullName>
    </alternativeName>
</protein>
<dbReference type="SUPFAM" id="SSF53383">
    <property type="entry name" value="PLP-dependent transferases"/>
    <property type="match status" value="1"/>
</dbReference>
<evidence type="ECO:0000256" key="8">
    <source>
        <dbReference type="ARBA" id="ARBA00022898"/>
    </source>
</evidence>
<evidence type="ECO:0000259" key="12">
    <source>
        <dbReference type="Pfam" id="PF00155"/>
    </source>
</evidence>
<evidence type="ECO:0000256" key="4">
    <source>
        <dbReference type="ARBA" id="ARBA00011738"/>
    </source>
</evidence>
<proteinExistence type="inferred from homology"/>
<feature type="modified residue" description="N6-(pyridoxal phosphate)lysine" evidence="11">
    <location>
        <position position="218"/>
    </location>
</feature>
<dbReference type="InterPro" id="IPR005861">
    <property type="entry name" value="HisP_aminotrans"/>
</dbReference>
<dbReference type="EC" id="2.6.1.9" evidence="11"/>
<dbReference type="PANTHER" id="PTHR42885:SF2">
    <property type="entry name" value="HISTIDINOL-PHOSPHATE AMINOTRANSFERASE"/>
    <property type="match status" value="1"/>
</dbReference>
<dbReference type="InterPro" id="IPR004839">
    <property type="entry name" value="Aminotransferase_I/II_large"/>
</dbReference>
<comment type="catalytic activity">
    <reaction evidence="10 11">
        <text>L-histidinol phosphate + 2-oxoglutarate = 3-(imidazol-4-yl)-2-oxopropyl phosphate + L-glutamate</text>
        <dbReference type="Rhea" id="RHEA:23744"/>
        <dbReference type="ChEBI" id="CHEBI:16810"/>
        <dbReference type="ChEBI" id="CHEBI:29985"/>
        <dbReference type="ChEBI" id="CHEBI:57766"/>
        <dbReference type="ChEBI" id="CHEBI:57980"/>
        <dbReference type="EC" id="2.6.1.9"/>
    </reaction>
</comment>
<accession>A0A7G1QBF2</accession>
<dbReference type="EMBL" id="LR778175">
    <property type="protein sequence ID" value="CAB1277231.1"/>
    <property type="molecule type" value="Genomic_DNA"/>
</dbReference>